<evidence type="ECO:0000313" key="3">
    <source>
        <dbReference type="Proteomes" id="UP000439522"/>
    </source>
</evidence>
<dbReference type="SUPFAM" id="SSF53474">
    <property type="entry name" value="alpha/beta-Hydrolases"/>
    <property type="match status" value="1"/>
</dbReference>
<name>A0A6I4THR6_9SPHN</name>
<dbReference type="Proteomes" id="UP000439522">
    <property type="component" value="Unassembled WGS sequence"/>
</dbReference>
<feature type="region of interest" description="Disordered" evidence="1">
    <location>
        <begin position="75"/>
        <end position="100"/>
    </location>
</feature>
<keyword evidence="3" id="KW-1185">Reference proteome</keyword>
<reference evidence="2 3" key="1">
    <citation type="submission" date="2019-12" db="EMBL/GenBank/DDBJ databases">
        <title>Genomic-based taxomic classification of the family Erythrobacteraceae.</title>
        <authorList>
            <person name="Xu L."/>
        </authorList>
    </citation>
    <scope>NUCLEOTIDE SEQUENCE [LARGE SCALE GENOMIC DNA]</scope>
    <source>
        <strain evidence="2 3">100921-2</strain>
    </source>
</reference>
<gene>
    <name evidence="2" type="ORF">GRI40_13495</name>
</gene>
<sequence length="403" mass="42807">MARKFLYAVAIIIFLVIAGAIALTIWSKEATELAFVPRGEFVAQPALDSNAYADPAMWHSRPGMGAQDPARFAPAAAEGLPTPPRAAVEGQAPAASPSPVLTPVPAGSRRGFAVFFVHPTSFIQPAIGADAPWNGPVDDPESSTRARLFLRGMASPFAGADEIWAPKYRQAVFGAFLTDRPEAAKALDLAYRDVAQAFDFFIATVDPDEPIVLAGHSQGALHTLRLLREKIIGTPLEARVAMVYPIGWPVSVAHDLPALKLPACATPEQSRCIVTWSTFAEPADASQVFERFTSTPGFDGQPRGDGPILCVNPLTGTANGTAPADANLGTLKPTADFSDGELVTGMVGARCDPETGLLLIPEPVDLGPGVLPGNNYHVYDIPLFWANLKADVERRLAAWAPAR</sequence>
<dbReference type="InterPro" id="IPR021440">
    <property type="entry name" value="DUF3089"/>
</dbReference>
<dbReference type="EMBL" id="WTZA01000002">
    <property type="protein sequence ID" value="MXO76226.1"/>
    <property type="molecule type" value="Genomic_DNA"/>
</dbReference>
<dbReference type="Gene3D" id="3.40.50.1820">
    <property type="entry name" value="alpha/beta hydrolase"/>
    <property type="match status" value="1"/>
</dbReference>
<organism evidence="2 3">
    <name type="scientific">Tsuneonella aeria</name>
    <dbReference type="NCBI Taxonomy" id="1837929"/>
    <lineage>
        <taxon>Bacteria</taxon>
        <taxon>Pseudomonadati</taxon>
        <taxon>Pseudomonadota</taxon>
        <taxon>Alphaproteobacteria</taxon>
        <taxon>Sphingomonadales</taxon>
        <taxon>Erythrobacteraceae</taxon>
        <taxon>Tsuneonella</taxon>
    </lineage>
</organism>
<comment type="caution">
    <text evidence="2">The sequence shown here is derived from an EMBL/GenBank/DDBJ whole genome shotgun (WGS) entry which is preliminary data.</text>
</comment>
<proteinExistence type="predicted"/>
<dbReference type="RefSeq" id="WP_160612024.1">
    <property type="nucleotide sequence ID" value="NZ_WTZA01000002.1"/>
</dbReference>
<dbReference type="InterPro" id="IPR029058">
    <property type="entry name" value="AB_hydrolase_fold"/>
</dbReference>
<accession>A0A6I4THR6</accession>
<evidence type="ECO:0000313" key="2">
    <source>
        <dbReference type="EMBL" id="MXO76226.1"/>
    </source>
</evidence>
<protein>
    <submittedName>
        <fullName evidence="2">DUF3089 domain-containing protein</fullName>
    </submittedName>
</protein>
<dbReference type="Pfam" id="PF11288">
    <property type="entry name" value="DUF3089"/>
    <property type="match status" value="1"/>
</dbReference>
<dbReference type="AlphaFoldDB" id="A0A6I4THR6"/>
<dbReference type="OrthoDB" id="9794645at2"/>
<evidence type="ECO:0000256" key="1">
    <source>
        <dbReference type="SAM" id="MobiDB-lite"/>
    </source>
</evidence>